<proteinExistence type="predicted"/>
<sequence length="90" mass="9763">MYRERHVATSWEFESGARFAGCGREAGVRPGRAVTRESRRAGKSHPGAPLDRRTEDQREKAARGMITPAATGVRDWRLGGEPSQRGAGGA</sequence>
<organism evidence="2 3">
    <name type="scientific">Actinoplanes siamensis</name>
    <dbReference type="NCBI Taxonomy" id="1223317"/>
    <lineage>
        <taxon>Bacteria</taxon>
        <taxon>Bacillati</taxon>
        <taxon>Actinomycetota</taxon>
        <taxon>Actinomycetes</taxon>
        <taxon>Micromonosporales</taxon>
        <taxon>Micromonosporaceae</taxon>
        <taxon>Actinoplanes</taxon>
    </lineage>
</organism>
<keyword evidence="3" id="KW-1185">Reference proteome</keyword>
<comment type="caution">
    <text evidence="2">The sequence shown here is derived from an EMBL/GenBank/DDBJ whole genome shotgun (WGS) entry which is preliminary data.</text>
</comment>
<dbReference type="EMBL" id="BOMW01000007">
    <property type="protein sequence ID" value="GIF03165.1"/>
    <property type="molecule type" value="Genomic_DNA"/>
</dbReference>
<feature type="region of interest" description="Disordered" evidence="1">
    <location>
        <begin position="22"/>
        <end position="90"/>
    </location>
</feature>
<gene>
    <name evidence="2" type="ORF">Asi03nite_07030</name>
</gene>
<reference evidence="2" key="1">
    <citation type="submission" date="2021-01" db="EMBL/GenBank/DDBJ databases">
        <title>Whole genome shotgun sequence of Actinoplanes siamensis NBRC 109076.</title>
        <authorList>
            <person name="Komaki H."/>
            <person name="Tamura T."/>
        </authorList>
    </citation>
    <scope>NUCLEOTIDE SEQUENCE</scope>
    <source>
        <strain evidence="2">NBRC 109076</strain>
    </source>
</reference>
<evidence type="ECO:0000313" key="2">
    <source>
        <dbReference type="EMBL" id="GIF03165.1"/>
    </source>
</evidence>
<name>A0A919N0X8_9ACTN</name>
<dbReference type="AlphaFoldDB" id="A0A919N0X8"/>
<evidence type="ECO:0000256" key="1">
    <source>
        <dbReference type="SAM" id="MobiDB-lite"/>
    </source>
</evidence>
<feature type="compositionally biased region" description="Basic and acidic residues" evidence="1">
    <location>
        <begin position="50"/>
        <end position="62"/>
    </location>
</feature>
<accession>A0A919N0X8</accession>
<protein>
    <submittedName>
        <fullName evidence="2">Uncharacterized protein</fullName>
    </submittedName>
</protein>
<dbReference type="Proteomes" id="UP000629619">
    <property type="component" value="Unassembled WGS sequence"/>
</dbReference>
<evidence type="ECO:0000313" key="3">
    <source>
        <dbReference type="Proteomes" id="UP000629619"/>
    </source>
</evidence>